<gene>
    <name evidence="1" type="ORF">T4B_15396</name>
</gene>
<comment type="caution">
    <text evidence="1">The sequence shown here is derived from an EMBL/GenBank/DDBJ whole genome shotgun (WGS) entry which is preliminary data.</text>
</comment>
<reference evidence="1 2" key="1">
    <citation type="submission" date="2015-01" db="EMBL/GenBank/DDBJ databases">
        <title>Evolution of Trichinella species and genotypes.</title>
        <authorList>
            <person name="Korhonen P.K."/>
            <person name="Edoardo P."/>
            <person name="Giuseppe L.R."/>
            <person name="Gasser R.B."/>
        </authorList>
    </citation>
    <scope>NUCLEOTIDE SEQUENCE [LARGE SCALE GENOMIC DNA]</scope>
    <source>
        <strain evidence="1">ISS588</strain>
    </source>
</reference>
<sequence length="218" mass="25384">LAFEMEKLYQEGIMFDETRSSVRLLWKNSELNFPNDFYMLKRWLEALERRLARKSSAVNVYPRQANTIRLQDMDNGVSERLKICSGRDRKGKMEPLGIEKDTSNGNHEERANTKITNSTGRRSQKEEGGLVIKLHHLVRRVQRYSQAQKKHIKIRVPKIVRRYNSSMGGVNTMDKLLFSCRSLQRSKNLFSNALLSSQLGDYTVNCIREVQPPCPFEF</sequence>
<accession>A0A0V1IAG9</accession>
<dbReference type="EMBL" id="JYDS01000265">
    <property type="protein sequence ID" value="KRZ19798.1"/>
    <property type="molecule type" value="Genomic_DNA"/>
</dbReference>
<organism evidence="1 2">
    <name type="scientific">Trichinella pseudospiralis</name>
    <name type="common">Parasitic roundworm</name>
    <dbReference type="NCBI Taxonomy" id="6337"/>
    <lineage>
        <taxon>Eukaryota</taxon>
        <taxon>Metazoa</taxon>
        <taxon>Ecdysozoa</taxon>
        <taxon>Nematoda</taxon>
        <taxon>Enoplea</taxon>
        <taxon>Dorylaimia</taxon>
        <taxon>Trichinellida</taxon>
        <taxon>Trichinellidae</taxon>
        <taxon>Trichinella</taxon>
    </lineage>
</organism>
<keyword evidence="2" id="KW-1185">Reference proteome</keyword>
<dbReference type="AlphaFoldDB" id="A0A0V1IAG9"/>
<protein>
    <submittedName>
        <fullName evidence="1">Uncharacterized protein</fullName>
    </submittedName>
</protein>
<name>A0A0V1IAG9_TRIPS</name>
<evidence type="ECO:0000313" key="2">
    <source>
        <dbReference type="Proteomes" id="UP000054805"/>
    </source>
</evidence>
<feature type="non-terminal residue" evidence="1">
    <location>
        <position position="1"/>
    </location>
</feature>
<dbReference type="Proteomes" id="UP000054805">
    <property type="component" value="Unassembled WGS sequence"/>
</dbReference>
<proteinExistence type="predicted"/>
<evidence type="ECO:0000313" key="1">
    <source>
        <dbReference type="EMBL" id="KRZ19798.1"/>
    </source>
</evidence>